<dbReference type="SUPFAM" id="SSF56529">
    <property type="entry name" value="FAH"/>
    <property type="match status" value="1"/>
</dbReference>
<dbReference type="RefSeq" id="WP_115215560.1">
    <property type="nucleotide sequence ID" value="NZ_QKWJ01000075.1"/>
</dbReference>
<dbReference type="InterPro" id="IPR011234">
    <property type="entry name" value="Fumarylacetoacetase-like_C"/>
</dbReference>
<proteinExistence type="predicted"/>
<keyword evidence="4" id="KW-1185">Reference proteome</keyword>
<dbReference type="GO" id="GO:0046872">
    <property type="term" value="F:metal ion binding"/>
    <property type="evidence" value="ECO:0007669"/>
    <property type="project" value="UniProtKB-KW"/>
</dbReference>
<organism evidence="3 4">
    <name type="scientific">Cupriavidus lacunae</name>
    <dbReference type="NCBI Taxonomy" id="2666307"/>
    <lineage>
        <taxon>Bacteria</taxon>
        <taxon>Pseudomonadati</taxon>
        <taxon>Pseudomonadota</taxon>
        <taxon>Betaproteobacteria</taxon>
        <taxon>Burkholderiales</taxon>
        <taxon>Burkholderiaceae</taxon>
        <taxon>Cupriavidus</taxon>
    </lineage>
</organism>
<dbReference type="PANTHER" id="PTHR11820">
    <property type="entry name" value="ACYLPYRUVASE"/>
    <property type="match status" value="1"/>
</dbReference>
<dbReference type="GO" id="GO:0016787">
    <property type="term" value="F:hydrolase activity"/>
    <property type="evidence" value="ECO:0007669"/>
    <property type="project" value="UniProtKB-KW"/>
</dbReference>
<accession>A0A370NK56</accession>
<dbReference type="Gene3D" id="3.90.850.10">
    <property type="entry name" value="Fumarylacetoacetase-like, C-terminal domain"/>
    <property type="match status" value="1"/>
</dbReference>
<evidence type="ECO:0000313" key="3">
    <source>
        <dbReference type="EMBL" id="RDK05989.1"/>
    </source>
</evidence>
<comment type="caution">
    <text evidence="3">The sequence shown here is derived from an EMBL/GenBank/DDBJ whole genome shotgun (WGS) entry which is preliminary data.</text>
</comment>
<dbReference type="AlphaFoldDB" id="A0A370NK56"/>
<evidence type="ECO:0000256" key="1">
    <source>
        <dbReference type="ARBA" id="ARBA00022723"/>
    </source>
</evidence>
<sequence>MKIVRFNENRLGISDGQKVIDVTGLFGAGPDEWPPVGMNRLIRDFAQHRGAFERRLQTEAGAPLSSVRLETPVPWPNKLMAYPVNYHDHATEMASKGLASVQGYFLKSNSSLSGPQDPVVLPALGSGREIHHECEIGLIIGKEGRQIAPENALDYVFGYTCLLDMTVRGKEERVFRKSYDSFTPVGPWITTADEVPDVADIDMQLWVNGEPRQKANTRDLIVDIRQMISIASSASTLYPGDIVATGTPAGVDKVVPGDIITIEVANVGRMSVPVVQGELGENIVFAKPYEFVRAH</sequence>
<keyword evidence="1" id="KW-0479">Metal-binding</keyword>
<keyword evidence="3" id="KW-0378">Hydrolase</keyword>
<dbReference type="InterPro" id="IPR036663">
    <property type="entry name" value="Fumarylacetoacetase_C_sf"/>
</dbReference>
<protein>
    <submittedName>
        <fullName evidence="3">FAA hydrolase family protein</fullName>
    </submittedName>
</protein>
<gene>
    <name evidence="3" type="ORF">DN412_33745</name>
</gene>
<dbReference type="Proteomes" id="UP000255165">
    <property type="component" value="Unassembled WGS sequence"/>
</dbReference>
<dbReference type="EMBL" id="QKWJ01000075">
    <property type="protein sequence ID" value="RDK05989.1"/>
    <property type="molecule type" value="Genomic_DNA"/>
</dbReference>
<reference evidence="4" key="1">
    <citation type="submission" date="2018-06" db="EMBL/GenBank/DDBJ databases">
        <authorList>
            <person name="Feng T."/>
            <person name="Jeon C.O."/>
        </authorList>
    </citation>
    <scope>NUCLEOTIDE SEQUENCE [LARGE SCALE GENOMIC DNA]</scope>
    <source>
        <strain evidence="4">S23</strain>
    </source>
</reference>
<feature type="domain" description="Fumarylacetoacetase-like C-terminal" evidence="2">
    <location>
        <begin position="83"/>
        <end position="275"/>
    </location>
</feature>
<dbReference type="Pfam" id="PF01557">
    <property type="entry name" value="FAA_hydrolase"/>
    <property type="match status" value="1"/>
</dbReference>
<name>A0A370NK56_9BURK</name>
<evidence type="ECO:0000259" key="2">
    <source>
        <dbReference type="Pfam" id="PF01557"/>
    </source>
</evidence>
<evidence type="ECO:0000313" key="4">
    <source>
        <dbReference type="Proteomes" id="UP000255165"/>
    </source>
</evidence>